<proteinExistence type="predicted"/>
<dbReference type="Pfam" id="PF00701">
    <property type="entry name" value="DHDPS"/>
    <property type="match status" value="1"/>
</dbReference>
<dbReference type="CDD" id="cd00408">
    <property type="entry name" value="DHDPS-like"/>
    <property type="match status" value="1"/>
</dbReference>
<dbReference type="RefSeq" id="WP_188613628.1">
    <property type="nucleotide sequence ID" value="NZ_BMJT01000002.1"/>
</dbReference>
<dbReference type="SUPFAM" id="SSF51569">
    <property type="entry name" value="Aldolase"/>
    <property type="match status" value="1"/>
</dbReference>
<dbReference type="EMBL" id="BMJT01000002">
    <property type="protein sequence ID" value="GGG15286.1"/>
    <property type="molecule type" value="Genomic_DNA"/>
</dbReference>
<dbReference type="Gene3D" id="3.20.20.70">
    <property type="entry name" value="Aldolase class I"/>
    <property type="match status" value="1"/>
</dbReference>
<evidence type="ECO:0000313" key="2">
    <source>
        <dbReference type="EMBL" id="GGG15286.1"/>
    </source>
</evidence>
<accession>A0A917FZI8</accession>
<dbReference type="PANTHER" id="PTHR12128:SF51">
    <property type="entry name" value="BLL4205 PROTEIN"/>
    <property type="match status" value="1"/>
</dbReference>
<reference evidence="2" key="1">
    <citation type="journal article" date="2014" name="Int. J. Syst. Evol. Microbiol.">
        <title>Complete genome sequence of Corynebacterium casei LMG S-19264T (=DSM 44701T), isolated from a smear-ripened cheese.</title>
        <authorList>
            <consortium name="US DOE Joint Genome Institute (JGI-PGF)"/>
            <person name="Walter F."/>
            <person name="Albersmeier A."/>
            <person name="Kalinowski J."/>
            <person name="Ruckert C."/>
        </authorList>
    </citation>
    <scope>NUCLEOTIDE SEQUENCE</scope>
    <source>
        <strain evidence="2">CGMCC 1.15760</strain>
    </source>
</reference>
<dbReference type="SMART" id="SM01130">
    <property type="entry name" value="DHDPS"/>
    <property type="match status" value="1"/>
</dbReference>
<protein>
    <submittedName>
        <fullName evidence="2">Dihydrodipicolinate synthetase</fullName>
    </submittedName>
</protein>
<dbReference type="GO" id="GO:0008840">
    <property type="term" value="F:4-hydroxy-tetrahydrodipicolinate synthase activity"/>
    <property type="evidence" value="ECO:0007669"/>
    <property type="project" value="TreeGrafter"/>
</dbReference>
<evidence type="ECO:0000313" key="3">
    <source>
        <dbReference type="Proteomes" id="UP000616608"/>
    </source>
</evidence>
<dbReference type="InterPro" id="IPR002220">
    <property type="entry name" value="DapA-like"/>
</dbReference>
<organism evidence="2 3">
    <name type="scientific">Lysinibacillus alkalisoli</name>
    <dbReference type="NCBI Taxonomy" id="1911548"/>
    <lineage>
        <taxon>Bacteria</taxon>
        <taxon>Bacillati</taxon>
        <taxon>Bacillota</taxon>
        <taxon>Bacilli</taxon>
        <taxon>Bacillales</taxon>
        <taxon>Bacillaceae</taxon>
        <taxon>Lysinibacillus</taxon>
    </lineage>
</organism>
<name>A0A917FZI8_9BACI</name>
<comment type="caution">
    <text evidence="2">The sequence shown here is derived from an EMBL/GenBank/DDBJ whole genome shotgun (WGS) entry which is preliminary data.</text>
</comment>
<dbReference type="Proteomes" id="UP000616608">
    <property type="component" value="Unassembled WGS sequence"/>
</dbReference>
<reference evidence="2" key="2">
    <citation type="submission" date="2020-09" db="EMBL/GenBank/DDBJ databases">
        <authorList>
            <person name="Sun Q."/>
            <person name="Zhou Y."/>
        </authorList>
    </citation>
    <scope>NUCLEOTIDE SEQUENCE</scope>
    <source>
        <strain evidence="2">CGMCC 1.15760</strain>
    </source>
</reference>
<gene>
    <name evidence="2" type="ORF">GCM10007425_06980</name>
</gene>
<evidence type="ECO:0000256" key="1">
    <source>
        <dbReference type="ARBA" id="ARBA00023239"/>
    </source>
</evidence>
<dbReference type="InterPro" id="IPR013785">
    <property type="entry name" value="Aldolase_TIM"/>
</dbReference>
<sequence>MQTSVATKIQDGAFIPAHPLALTKDKKIDEYAQRRLTRYYIKAGVGGIAVGVHTTQFEIHDDLTLYQRVLTLAAEEMNQHAPDDFIRIAGVSGELQAALQEAEIAKSLGYHAILLSNNGLHHVSEEGLLTRAEEVAQVLPIIGFYLQPAVGGRIFSYAYWQKFAEIDRMIAIKMAPFDRYLTIEVARAVLHSSRREQIALYTGNDDNIVNDLFTTFTEEVDGVLQSKRIVGGLLGHWSVWTHTAVALFEQIKAARNLEQMDIKWHTIAQQVTDSNAAFFDSRHQFKGSIAGINEVLRRQGLLQGNWCLSEKEVLSVGQAEEIDRVYRLYPQLHDDAFVEQFLQQDNE</sequence>
<dbReference type="AlphaFoldDB" id="A0A917FZI8"/>
<dbReference type="PANTHER" id="PTHR12128">
    <property type="entry name" value="DIHYDRODIPICOLINATE SYNTHASE"/>
    <property type="match status" value="1"/>
</dbReference>
<keyword evidence="1" id="KW-0456">Lyase</keyword>
<keyword evidence="3" id="KW-1185">Reference proteome</keyword>